<dbReference type="GO" id="GO:0004523">
    <property type="term" value="F:RNA-DNA hybrid ribonuclease activity"/>
    <property type="evidence" value="ECO:0007669"/>
    <property type="project" value="InterPro"/>
</dbReference>
<dbReference type="InterPro" id="IPR012337">
    <property type="entry name" value="RNaseH-like_sf"/>
</dbReference>
<protein>
    <recommendedName>
        <fullName evidence="1">RNase H type-1 domain-containing protein</fullName>
    </recommendedName>
</protein>
<dbReference type="EMBL" id="QZDT01000017">
    <property type="protein sequence ID" value="NBJ93228.1"/>
    <property type="molecule type" value="Genomic_DNA"/>
</dbReference>
<dbReference type="SUPFAM" id="SSF53098">
    <property type="entry name" value="Ribonuclease H-like"/>
    <property type="match status" value="1"/>
</dbReference>
<dbReference type="RefSeq" id="WP_160560355.1">
    <property type="nucleotide sequence ID" value="NZ_QZDT01000017.1"/>
</dbReference>
<dbReference type="InterPro" id="IPR036397">
    <property type="entry name" value="RNaseH_sf"/>
</dbReference>
<dbReference type="OrthoDB" id="1957805at2"/>
<comment type="caution">
    <text evidence="2">The sequence shown here is derived from an EMBL/GenBank/DDBJ whole genome shotgun (WGS) entry which is preliminary data.</text>
</comment>
<dbReference type="GO" id="GO:0003676">
    <property type="term" value="F:nucleic acid binding"/>
    <property type="evidence" value="ECO:0007669"/>
    <property type="project" value="InterPro"/>
</dbReference>
<feature type="domain" description="RNase H type-1" evidence="1">
    <location>
        <begin position="47"/>
        <end position="126"/>
    </location>
</feature>
<evidence type="ECO:0000259" key="1">
    <source>
        <dbReference type="Pfam" id="PF00075"/>
    </source>
</evidence>
<dbReference type="InterPro" id="IPR002156">
    <property type="entry name" value="RNaseH_domain"/>
</dbReference>
<sequence length="165" mass="18822">MQLFNVTVYIVTTARPPAKGQAAGAWLVEYITGKGKPEIRKGALYRWETTETALTLELIRDAFCTLAKPCSVSVNTWCEHVLSAVGKRWIKQWEEDGWKNAKGKPVKNAELWQQATGKMKNHCVSFDSRMPPAEYLEIMQKKMDKALNEALKEKRAQGQQMNMFK</sequence>
<accession>A0A9X5BG81</accession>
<evidence type="ECO:0000313" key="3">
    <source>
        <dbReference type="Proteomes" id="UP001154420"/>
    </source>
</evidence>
<reference evidence="2" key="1">
    <citation type="submission" date="2018-09" db="EMBL/GenBank/DDBJ databases">
        <title>Murine metabolic-syndrome-specific gut microbial biobank.</title>
        <authorList>
            <person name="Liu C."/>
        </authorList>
    </citation>
    <scope>NUCLEOTIDE SEQUENCE</scope>
    <source>
        <strain evidence="2">D42-62</strain>
    </source>
</reference>
<organism evidence="2 3">
    <name type="scientific">Parablautia muri</name>
    <dbReference type="NCBI Taxonomy" id="2320879"/>
    <lineage>
        <taxon>Bacteria</taxon>
        <taxon>Bacillati</taxon>
        <taxon>Bacillota</taxon>
        <taxon>Clostridia</taxon>
        <taxon>Lachnospirales</taxon>
        <taxon>Lachnospiraceae</taxon>
        <taxon>Parablautia</taxon>
    </lineage>
</organism>
<dbReference type="Pfam" id="PF00075">
    <property type="entry name" value="RNase_H"/>
    <property type="match status" value="1"/>
</dbReference>
<dbReference type="AlphaFoldDB" id="A0A9X5BG81"/>
<name>A0A9X5BG81_9FIRM</name>
<keyword evidence="3" id="KW-1185">Reference proteome</keyword>
<proteinExistence type="predicted"/>
<gene>
    <name evidence="2" type="ORF">D5281_11630</name>
</gene>
<dbReference type="Proteomes" id="UP001154420">
    <property type="component" value="Unassembled WGS sequence"/>
</dbReference>
<dbReference type="Gene3D" id="3.30.420.10">
    <property type="entry name" value="Ribonuclease H-like superfamily/Ribonuclease H"/>
    <property type="match status" value="1"/>
</dbReference>
<evidence type="ECO:0000313" key="2">
    <source>
        <dbReference type="EMBL" id="NBJ93228.1"/>
    </source>
</evidence>